<gene>
    <name evidence="1" type="ORF">FNU79_15000</name>
</gene>
<protein>
    <submittedName>
        <fullName evidence="1">Nucleotidyl transferase AbiEii/AbiGii toxin family protein</fullName>
    </submittedName>
</protein>
<dbReference type="AlphaFoldDB" id="A0A553UMH7"/>
<dbReference type="OrthoDB" id="9808443at2"/>
<keyword evidence="2" id="KW-1185">Reference proteome</keyword>
<organism evidence="1 2">
    <name type="scientific">Deinococcus detaillensis</name>
    <dbReference type="NCBI Taxonomy" id="2592048"/>
    <lineage>
        <taxon>Bacteria</taxon>
        <taxon>Thermotogati</taxon>
        <taxon>Deinococcota</taxon>
        <taxon>Deinococci</taxon>
        <taxon>Deinococcales</taxon>
        <taxon>Deinococcaceae</taxon>
        <taxon>Deinococcus</taxon>
    </lineage>
</organism>
<dbReference type="EMBL" id="VKDB01000022">
    <property type="protein sequence ID" value="TSA81436.1"/>
    <property type="molecule type" value="Genomic_DNA"/>
</dbReference>
<evidence type="ECO:0000313" key="2">
    <source>
        <dbReference type="Proteomes" id="UP000316092"/>
    </source>
</evidence>
<keyword evidence="1" id="KW-0808">Transferase</keyword>
<dbReference type="Proteomes" id="UP000316092">
    <property type="component" value="Unassembled WGS sequence"/>
</dbReference>
<reference evidence="1 2" key="1">
    <citation type="submission" date="2019-07" db="EMBL/GenBank/DDBJ databases">
        <title>Deinococcus detaillus sp. nov., isolated from humus soil in Antarctica.</title>
        <authorList>
            <person name="Zhang K."/>
        </authorList>
    </citation>
    <scope>NUCLEOTIDE SEQUENCE [LARGE SCALE GENOMIC DNA]</scope>
    <source>
        <strain evidence="1 2">H1</strain>
    </source>
</reference>
<sequence>MVTLCELLFGDGLSFDAASIQVAPINAHLTYPGVTARLRVISGPSQVTLQLDVSFGNVITLAPVKLFFPPLLLDERVAVTVYPLETVITEKFAALVELGALTTRMKDIGDLPMILTTEPFQAAAVAEAPTRSLAARATLQEQVPIILGAEFAANPALTARWQHYLRRTGLTAPAYREVMMLLRAFYDPLLLEGQRAGQ</sequence>
<name>A0A553UMH7_9DEIO</name>
<proteinExistence type="predicted"/>
<accession>A0A553UMH7</accession>
<dbReference type="GO" id="GO:0016740">
    <property type="term" value="F:transferase activity"/>
    <property type="evidence" value="ECO:0007669"/>
    <property type="project" value="UniProtKB-KW"/>
</dbReference>
<dbReference type="Pfam" id="PF08843">
    <property type="entry name" value="AbiEii"/>
    <property type="match status" value="1"/>
</dbReference>
<comment type="caution">
    <text evidence="1">The sequence shown here is derived from an EMBL/GenBank/DDBJ whole genome shotgun (WGS) entry which is preliminary data.</text>
</comment>
<evidence type="ECO:0000313" key="1">
    <source>
        <dbReference type="EMBL" id="TSA81436.1"/>
    </source>
</evidence>
<dbReference type="InterPro" id="IPR014942">
    <property type="entry name" value="AbiEii"/>
</dbReference>